<dbReference type="OrthoDB" id="165938at2759"/>
<name>W4G2A5_APHAT</name>
<dbReference type="EMBL" id="KI913150">
    <property type="protein sequence ID" value="ETV73174.1"/>
    <property type="molecule type" value="Genomic_DNA"/>
</dbReference>
<organism evidence="2">
    <name type="scientific">Aphanomyces astaci</name>
    <name type="common">Crayfish plague agent</name>
    <dbReference type="NCBI Taxonomy" id="112090"/>
    <lineage>
        <taxon>Eukaryota</taxon>
        <taxon>Sar</taxon>
        <taxon>Stramenopiles</taxon>
        <taxon>Oomycota</taxon>
        <taxon>Saprolegniomycetes</taxon>
        <taxon>Saprolegniales</taxon>
        <taxon>Verrucalvaceae</taxon>
        <taxon>Aphanomyces</taxon>
    </lineage>
</organism>
<evidence type="ECO:0000313" key="2">
    <source>
        <dbReference type="EMBL" id="ETV73174.1"/>
    </source>
</evidence>
<dbReference type="VEuPathDB" id="FungiDB:H257_11990"/>
<accession>W4G2A5</accession>
<dbReference type="RefSeq" id="XP_009837379.1">
    <property type="nucleotide sequence ID" value="XM_009839077.1"/>
</dbReference>
<protein>
    <submittedName>
        <fullName evidence="2">Uncharacterized protein</fullName>
    </submittedName>
</protein>
<reference evidence="2" key="1">
    <citation type="submission" date="2013-12" db="EMBL/GenBank/DDBJ databases">
        <title>The Genome Sequence of Aphanomyces astaci APO3.</title>
        <authorList>
            <consortium name="The Broad Institute Genomics Platform"/>
            <person name="Russ C."/>
            <person name="Tyler B."/>
            <person name="van West P."/>
            <person name="Dieguez-Uribeondo J."/>
            <person name="Young S.K."/>
            <person name="Zeng Q."/>
            <person name="Gargeya S."/>
            <person name="Fitzgerald M."/>
            <person name="Abouelleil A."/>
            <person name="Alvarado L."/>
            <person name="Chapman S.B."/>
            <person name="Gainer-Dewar J."/>
            <person name="Goldberg J."/>
            <person name="Griggs A."/>
            <person name="Gujja S."/>
            <person name="Hansen M."/>
            <person name="Howarth C."/>
            <person name="Imamovic A."/>
            <person name="Ireland A."/>
            <person name="Larimer J."/>
            <person name="McCowan C."/>
            <person name="Murphy C."/>
            <person name="Pearson M."/>
            <person name="Poon T.W."/>
            <person name="Priest M."/>
            <person name="Roberts A."/>
            <person name="Saif S."/>
            <person name="Shea T."/>
            <person name="Sykes S."/>
            <person name="Wortman J."/>
            <person name="Nusbaum C."/>
            <person name="Birren B."/>
        </authorList>
    </citation>
    <scope>NUCLEOTIDE SEQUENCE [LARGE SCALE GENOMIC DNA]</scope>
    <source>
        <strain evidence="2">APO3</strain>
    </source>
</reference>
<proteinExistence type="predicted"/>
<sequence length="239" mass="25401">MLGTSAAAWLVAVASVTISELTVVTPVNTVDFPDHSLEYEMLRLGSTILTRGKVMAPLVQVVPVDPFDIIKPSALAAPLDGCPALTIANDTSTTTSSSYRLAMLNTTTTATGDSAAIPAISITNKDATALLRMMQRNGSTVVVQLRWAEPKASDHVDIALYTSSTSSALMPLLASVASVVSAFVPSNGCDTFPLNDNCPSLCMDNMFCTYDPDNDPDSGYSGAVGEYPCRPVWQVWWSR</sequence>
<keyword evidence="1" id="KW-0732">Signal</keyword>
<dbReference type="GeneID" id="20813986"/>
<feature type="signal peptide" evidence="1">
    <location>
        <begin position="1"/>
        <end position="19"/>
    </location>
</feature>
<dbReference type="AlphaFoldDB" id="W4G2A5"/>
<evidence type="ECO:0000256" key="1">
    <source>
        <dbReference type="SAM" id="SignalP"/>
    </source>
</evidence>
<gene>
    <name evidence="2" type="ORF">H257_11990</name>
</gene>
<feature type="chain" id="PRO_5004840862" evidence="1">
    <location>
        <begin position="20"/>
        <end position="239"/>
    </location>
</feature>